<protein>
    <recommendedName>
        <fullName evidence="1">NmrA-like domain-containing protein</fullName>
    </recommendedName>
</protein>
<dbReference type="InterPro" id="IPR051604">
    <property type="entry name" value="Ergot_Alk_Oxidoreductase"/>
</dbReference>
<reference evidence="2" key="1">
    <citation type="submission" date="2020-12" db="EMBL/GenBank/DDBJ databases">
        <title>Metabolic potential, ecology and presence of endohyphal bacteria is reflected in genomic diversity of Mucoromycotina.</title>
        <authorList>
            <person name="Muszewska A."/>
            <person name="Okrasinska A."/>
            <person name="Steczkiewicz K."/>
            <person name="Drgas O."/>
            <person name="Orlowska M."/>
            <person name="Perlinska-Lenart U."/>
            <person name="Aleksandrzak-Piekarczyk T."/>
            <person name="Szatraj K."/>
            <person name="Zielenkiewicz U."/>
            <person name="Pilsyk S."/>
            <person name="Malc E."/>
            <person name="Mieczkowski P."/>
            <person name="Kruszewska J.S."/>
            <person name="Biernat P."/>
            <person name="Pawlowska J."/>
        </authorList>
    </citation>
    <scope>NUCLEOTIDE SEQUENCE</scope>
    <source>
        <strain evidence="2">WA0000067209</strain>
    </source>
</reference>
<proteinExistence type="predicted"/>
<dbReference type="PANTHER" id="PTHR43162">
    <property type="match status" value="1"/>
</dbReference>
<name>A0A8H7PFJ4_MORIS</name>
<evidence type="ECO:0000259" key="1">
    <source>
        <dbReference type="Pfam" id="PF05368"/>
    </source>
</evidence>
<comment type="caution">
    <text evidence="2">The sequence shown here is derived from an EMBL/GenBank/DDBJ whole genome shotgun (WGS) entry which is preliminary data.</text>
</comment>
<feature type="domain" description="NmrA-like" evidence="1">
    <location>
        <begin position="2"/>
        <end position="254"/>
    </location>
</feature>
<organism evidence="2 3">
    <name type="scientific">Mortierella isabellina</name>
    <name type="common">Filamentous fungus</name>
    <name type="synonym">Umbelopsis isabellina</name>
    <dbReference type="NCBI Taxonomy" id="91625"/>
    <lineage>
        <taxon>Eukaryota</taxon>
        <taxon>Fungi</taxon>
        <taxon>Fungi incertae sedis</taxon>
        <taxon>Mucoromycota</taxon>
        <taxon>Mucoromycotina</taxon>
        <taxon>Umbelopsidomycetes</taxon>
        <taxon>Umbelopsidales</taxon>
        <taxon>Umbelopsidaceae</taxon>
        <taxon>Umbelopsis</taxon>
    </lineage>
</organism>
<dbReference type="Gene3D" id="3.40.50.720">
    <property type="entry name" value="NAD(P)-binding Rossmann-like Domain"/>
    <property type="match status" value="1"/>
</dbReference>
<evidence type="ECO:0000313" key="2">
    <source>
        <dbReference type="EMBL" id="KAG2172750.1"/>
    </source>
</evidence>
<gene>
    <name evidence="2" type="ORF">INT43_000097</name>
</gene>
<sequence length="289" mass="31764">MSKVFVIGGTGSIGHQVVQGLLKKGVPTTVLARDPSKAASIFGNSELLNVVEGDYDNIDNYKNAIAGHERLFFIVASFDKMAKYKHQFASLAYAAGVKQVVDVSNAQRSSGYRANAVNWLHLEAEQAVLTIPNRGFYVALRPSGFFTNQLRGDVFTIKAEGVIVGSLPGDRKKAWISPSDIALLAINVLTDAIEKNKDAVYDMTSEMLSDDERAKIFSRVLGKDIKHIRISAVEEYNNLMRTPGMPHIIAYNLTGLPAFGDIDYGLPVALGKEPQSMEEWIILNKDKFL</sequence>
<accession>A0A8H7PFJ4</accession>
<dbReference type="OrthoDB" id="10254221at2759"/>
<dbReference type="SUPFAM" id="SSF51735">
    <property type="entry name" value="NAD(P)-binding Rossmann-fold domains"/>
    <property type="match status" value="1"/>
</dbReference>
<dbReference type="AlphaFoldDB" id="A0A8H7PFJ4"/>
<dbReference type="EMBL" id="JAEPQZ010000016">
    <property type="protein sequence ID" value="KAG2172750.1"/>
    <property type="molecule type" value="Genomic_DNA"/>
</dbReference>
<dbReference type="Gene3D" id="3.90.25.10">
    <property type="entry name" value="UDP-galactose 4-epimerase, domain 1"/>
    <property type="match status" value="1"/>
</dbReference>
<evidence type="ECO:0000313" key="3">
    <source>
        <dbReference type="Proteomes" id="UP000654370"/>
    </source>
</evidence>
<dbReference type="InterPro" id="IPR008030">
    <property type="entry name" value="NmrA-like"/>
</dbReference>
<dbReference type="PANTHER" id="PTHR43162:SF1">
    <property type="entry name" value="PRESTALK A DIFFERENTIATION PROTEIN A"/>
    <property type="match status" value="1"/>
</dbReference>
<dbReference type="Pfam" id="PF05368">
    <property type="entry name" value="NmrA"/>
    <property type="match status" value="1"/>
</dbReference>
<keyword evidence="3" id="KW-1185">Reference proteome</keyword>
<dbReference type="InterPro" id="IPR036291">
    <property type="entry name" value="NAD(P)-bd_dom_sf"/>
</dbReference>
<dbReference type="Proteomes" id="UP000654370">
    <property type="component" value="Unassembled WGS sequence"/>
</dbReference>